<organism evidence="2 3">
    <name type="scientific">Cladonia borealis</name>
    <dbReference type="NCBI Taxonomy" id="184061"/>
    <lineage>
        <taxon>Eukaryota</taxon>
        <taxon>Fungi</taxon>
        <taxon>Dikarya</taxon>
        <taxon>Ascomycota</taxon>
        <taxon>Pezizomycotina</taxon>
        <taxon>Lecanoromycetes</taxon>
        <taxon>OSLEUM clade</taxon>
        <taxon>Lecanoromycetidae</taxon>
        <taxon>Lecanorales</taxon>
        <taxon>Lecanorineae</taxon>
        <taxon>Cladoniaceae</taxon>
        <taxon>Cladonia</taxon>
    </lineage>
</organism>
<proteinExistence type="predicted"/>
<feature type="transmembrane region" description="Helical" evidence="1">
    <location>
        <begin position="466"/>
        <end position="492"/>
    </location>
</feature>
<gene>
    <name evidence="2" type="ORF">JMJ35_004026</name>
</gene>
<name>A0AA39R2E4_9LECA</name>
<dbReference type="PANTHER" id="PTHR35043">
    <property type="entry name" value="TRANSCRIPTION FACTOR DOMAIN-CONTAINING PROTEIN"/>
    <property type="match status" value="1"/>
</dbReference>
<comment type="caution">
    <text evidence="2">The sequence shown here is derived from an EMBL/GenBank/DDBJ whole genome shotgun (WGS) entry which is preliminary data.</text>
</comment>
<dbReference type="EMBL" id="JAFEKC020000007">
    <property type="protein sequence ID" value="KAK0513662.1"/>
    <property type="molecule type" value="Genomic_DNA"/>
</dbReference>
<feature type="transmembrane region" description="Helical" evidence="1">
    <location>
        <begin position="378"/>
        <end position="401"/>
    </location>
</feature>
<keyword evidence="1" id="KW-0472">Membrane</keyword>
<feature type="transmembrane region" description="Helical" evidence="1">
    <location>
        <begin position="21"/>
        <end position="43"/>
    </location>
</feature>
<sequence>MSLAFGKSSANGTVTWQPEPSTLGTWSILSTCIITISLCLWTAVHLNVPPPNQKNAQFWRKMYWPGIGLFAPELVAYMAWYQRIVVAKGFKDIQKAIGQQTCGSWINRFWDWFYRQNAPNEDRETESETPIPEAKNKWTMTHAFYAYMGGFALDSSGTNNPILPSGHDQMRLTLKGVVVALRLRPELLQDFPLNTFAHCIFALSVYFQWWNKPLDIAAPTLLRGETARELLAWMSMHMPMNELALSQDKRCEARRIRLVDRDDPHFRQISKSRVAKRNGVQEPISVALDSNNSSKKCIALADCDEFLSTGLCLYDEVEAASFSPSWFVNLKPMDIERWKCAAVLLKETLSSGIYTSYDGLLERYEPDWQPQYNRRADLGIAVCILFVCVQCMYSGLHALAWNSDFRMVHKKNLWRFAVVFIVAFWPVAIVLFTISKTRWNDEKFELDAMQASKLKLMQTSMRKSRMYAFCWGACGRILLCICSINVVARIFLVVDCLIALFNYVPGVFEEPSWSAYLPHIT</sequence>
<accession>A0AA39R2E4</accession>
<dbReference type="PANTHER" id="PTHR35043:SF9">
    <property type="match status" value="1"/>
</dbReference>
<feature type="transmembrane region" description="Helical" evidence="1">
    <location>
        <begin position="413"/>
        <end position="434"/>
    </location>
</feature>
<evidence type="ECO:0000313" key="2">
    <source>
        <dbReference type="EMBL" id="KAK0513662.1"/>
    </source>
</evidence>
<protein>
    <submittedName>
        <fullName evidence="2">Uncharacterized protein</fullName>
    </submittedName>
</protein>
<reference evidence="2" key="1">
    <citation type="submission" date="2023-03" db="EMBL/GenBank/DDBJ databases">
        <title>Complete genome of Cladonia borealis.</title>
        <authorList>
            <person name="Park H."/>
        </authorList>
    </citation>
    <scope>NUCLEOTIDE SEQUENCE</scope>
    <source>
        <strain evidence="2">ANT050790</strain>
    </source>
</reference>
<dbReference type="AlphaFoldDB" id="A0AA39R2E4"/>
<evidence type="ECO:0000313" key="3">
    <source>
        <dbReference type="Proteomes" id="UP001166286"/>
    </source>
</evidence>
<dbReference type="Proteomes" id="UP001166286">
    <property type="component" value="Unassembled WGS sequence"/>
</dbReference>
<keyword evidence="3" id="KW-1185">Reference proteome</keyword>
<feature type="transmembrane region" description="Helical" evidence="1">
    <location>
        <begin position="63"/>
        <end position="81"/>
    </location>
</feature>
<keyword evidence="1" id="KW-1133">Transmembrane helix</keyword>
<evidence type="ECO:0000256" key="1">
    <source>
        <dbReference type="SAM" id="Phobius"/>
    </source>
</evidence>
<keyword evidence="1" id="KW-0812">Transmembrane</keyword>